<feature type="transmembrane region" description="Helical" evidence="1">
    <location>
        <begin position="6"/>
        <end position="33"/>
    </location>
</feature>
<evidence type="ECO:0000313" key="3">
    <source>
        <dbReference type="Proteomes" id="UP000309584"/>
    </source>
</evidence>
<evidence type="ECO:0000256" key="1">
    <source>
        <dbReference type="SAM" id="Phobius"/>
    </source>
</evidence>
<keyword evidence="1" id="KW-0472">Membrane</keyword>
<reference evidence="2 3" key="1">
    <citation type="submission" date="2018-05" db="EMBL/GenBank/DDBJ databases">
        <title>Novel Campyloabacter and Helicobacter Species and Strains.</title>
        <authorList>
            <person name="Mannion A.J."/>
            <person name="Shen Z."/>
            <person name="Fox J.G."/>
        </authorList>
    </citation>
    <scope>NUCLEOTIDE SEQUENCE [LARGE SCALE GENOMIC DNA]</scope>
    <source>
        <strain evidence="3">MIT10-5678</strain>
    </source>
</reference>
<proteinExistence type="predicted"/>
<organism evidence="2 3">
    <name type="scientific">Campylobacter taeniopygiae</name>
    <dbReference type="NCBI Taxonomy" id="2510188"/>
    <lineage>
        <taxon>Bacteria</taxon>
        <taxon>Pseudomonadati</taxon>
        <taxon>Campylobacterota</taxon>
        <taxon>Epsilonproteobacteria</taxon>
        <taxon>Campylobacterales</taxon>
        <taxon>Campylobacteraceae</taxon>
        <taxon>Campylobacter</taxon>
    </lineage>
</organism>
<accession>A0ABY2THF7</accession>
<comment type="caution">
    <text evidence="2">The sequence shown here is derived from an EMBL/GenBank/DDBJ whole genome shotgun (WGS) entry which is preliminary data.</text>
</comment>
<sequence>MQQHLVLGVILINYVSTISLFMILFMISSLILLEKYF</sequence>
<keyword evidence="3" id="KW-1185">Reference proteome</keyword>
<gene>
    <name evidence="2" type="ORF">CQA75_07565</name>
</gene>
<keyword evidence="1" id="KW-1133">Transmembrane helix</keyword>
<name>A0ABY2THF7_9BACT</name>
<dbReference type="EMBL" id="NXLY01000016">
    <property type="protein sequence ID" value="TKX33426.1"/>
    <property type="molecule type" value="Genomic_DNA"/>
</dbReference>
<dbReference type="NCBIfam" id="TIGR03063">
    <property type="entry name" value="srtB_target"/>
    <property type="match status" value="1"/>
</dbReference>
<protein>
    <submittedName>
        <fullName evidence="2">Uncharacterized protein</fullName>
    </submittedName>
</protein>
<evidence type="ECO:0000313" key="2">
    <source>
        <dbReference type="EMBL" id="TKX33426.1"/>
    </source>
</evidence>
<dbReference type="Proteomes" id="UP000309584">
    <property type="component" value="Unassembled WGS sequence"/>
</dbReference>
<dbReference type="InterPro" id="IPR017502">
    <property type="entry name" value="Sortase_SrtB_target"/>
</dbReference>
<keyword evidence="1" id="KW-0812">Transmembrane</keyword>